<gene>
    <name evidence="3" type="ORF">GCM10023260_13160</name>
</gene>
<keyword evidence="1" id="KW-0732">Signal</keyword>
<feature type="signal peptide" evidence="1">
    <location>
        <begin position="1"/>
        <end position="28"/>
    </location>
</feature>
<dbReference type="Pfam" id="PF08239">
    <property type="entry name" value="SH3_3"/>
    <property type="match status" value="1"/>
</dbReference>
<dbReference type="Proteomes" id="UP001501525">
    <property type="component" value="Unassembled WGS sequence"/>
</dbReference>
<dbReference type="InterPro" id="IPR003646">
    <property type="entry name" value="SH3-like_bac-type"/>
</dbReference>
<evidence type="ECO:0000256" key="1">
    <source>
        <dbReference type="SAM" id="SignalP"/>
    </source>
</evidence>
<accession>A0ABP9MS81</accession>
<proteinExistence type="predicted"/>
<name>A0ABP9MS81_9HYPH</name>
<dbReference type="RefSeq" id="WP_345097214.1">
    <property type="nucleotide sequence ID" value="NZ_BAABIY010000044.1"/>
</dbReference>
<protein>
    <recommendedName>
        <fullName evidence="2">SH3b domain-containing protein</fullName>
    </recommendedName>
</protein>
<comment type="caution">
    <text evidence="3">The sequence shown here is derived from an EMBL/GenBank/DDBJ whole genome shotgun (WGS) entry which is preliminary data.</text>
</comment>
<feature type="domain" description="SH3b" evidence="2">
    <location>
        <begin position="31"/>
        <end position="95"/>
    </location>
</feature>
<keyword evidence="4" id="KW-1185">Reference proteome</keyword>
<evidence type="ECO:0000313" key="4">
    <source>
        <dbReference type="Proteomes" id="UP001501525"/>
    </source>
</evidence>
<dbReference type="Gene3D" id="2.30.30.40">
    <property type="entry name" value="SH3 Domains"/>
    <property type="match status" value="1"/>
</dbReference>
<organism evidence="3 4">
    <name type="scientific">Bartonella acomydis</name>
    <dbReference type="NCBI Taxonomy" id="686234"/>
    <lineage>
        <taxon>Bacteria</taxon>
        <taxon>Pseudomonadati</taxon>
        <taxon>Pseudomonadota</taxon>
        <taxon>Alphaproteobacteria</taxon>
        <taxon>Hyphomicrobiales</taxon>
        <taxon>Bartonellaceae</taxon>
        <taxon>Bartonella</taxon>
    </lineage>
</organism>
<sequence length="208" mass="23320">MFKKSFLSTTVILFALGGGKLGMTAAYAGDVTVAHVASDQTVLRTGPADTYKVIATVPKGEKVQIHGCLSNKAWCSLRYNGKVGWVFAGYLNVNNVPEISFTAMRAKPNSKMKAKKQHVKQIISNFKNLTVPHKTRKKTPKFYRTDMIIDATGVKTRDERTIFNPSPKAQNVSVKHVNAYNPFFPDDVNFKNFERNETRYRIVTYPAP</sequence>
<feature type="chain" id="PRO_5045865079" description="SH3b domain-containing protein" evidence="1">
    <location>
        <begin position="29"/>
        <end position="208"/>
    </location>
</feature>
<dbReference type="EMBL" id="BAABIY010000044">
    <property type="protein sequence ID" value="GAA5100906.1"/>
    <property type="molecule type" value="Genomic_DNA"/>
</dbReference>
<evidence type="ECO:0000259" key="2">
    <source>
        <dbReference type="PROSITE" id="PS51781"/>
    </source>
</evidence>
<dbReference type="SMART" id="SM00287">
    <property type="entry name" value="SH3b"/>
    <property type="match status" value="1"/>
</dbReference>
<dbReference type="PROSITE" id="PS51781">
    <property type="entry name" value="SH3B"/>
    <property type="match status" value="1"/>
</dbReference>
<reference evidence="4" key="1">
    <citation type="journal article" date="2019" name="Int. J. Syst. Evol. Microbiol.">
        <title>The Global Catalogue of Microorganisms (GCM) 10K type strain sequencing project: providing services to taxonomists for standard genome sequencing and annotation.</title>
        <authorList>
            <consortium name="The Broad Institute Genomics Platform"/>
            <consortium name="The Broad Institute Genome Sequencing Center for Infectious Disease"/>
            <person name="Wu L."/>
            <person name="Ma J."/>
        </authorList>
    </citation>
    <scope>NUCLEOTIDE SEQUENCE [LARGE SCALE GENOMIC DNA]</scope>
    <source>
        <strain evidence="4">JCM 17706</strain>
    </source>
</reference>
<evidence type="ECO:0000313" key="3">
    <source>
        <dbReference type="EMBL" id="GAA5100906.1"/>
    </source>
</evidence>